<keyword evidence="1" id="KW-1133">Transmembrane helix</keyword>
<dbReference type="EMBL" id="CP049075">
    <property type="protein sequence ID" value="QLI05094.1"/>
    <property type="molecule type" value="Genomic_DNA"/>
</dbReference>
<keyword evidence="4" id="KW-1185">Reference proteome</keyword>
<sequence length="191" mass="21406">MQQTLEFIENYAIWGYGILFLYSFGGGMIALLAASVLAGVGKLDLSLCIIIAAVANFLGDELLFYLAKFNKNAVLPYFKKHRRKLALAQILFKSYGGKIILAKKFIYGLKTLIPLAIGLSKYSAKKFLFLNAICAIIWAVSLGLLGFFAGDFIQQISEKYGQNTSFLIIFLVAILFALWLYFEKQTKRTKI</sequence>
<dbReference type="InterPro" id="IPR051311">
    <property type="entry name" value="DedA_domain"/>
</dbReference>
<dbReference type="Proteomes" id="UP000509414">
    <property type="component" value="Chromosome"/>
</dbReference>
<dbReference type="PANTHER" id="PTHR42709">
    <property type="entry name" value="ALKALINE PHOSPHATASE LIKE PROTEIN"/>
    <property type="match status" value="1"/>
</dbReference>
<reference evidence="3 4" key="1">
    <citation type="submission" date="2020-02" db="EMBL/GenBank/DDBJ databases">
        <title>Complete genome sequence of the novel Campylobacter species Candidatus Campylobacter infans.</title>
        <authorList>
            <person name="Duim B."/>
            <person name="Zomer A."/>
            <person name="van der Graaf L."/>
            <person name="Wagenaar J."/>
        </authorList>
    </citation>
    <scope>NUCLEOTIDE SEQUENCE [LARGE SCALE GENOMIC DNA]</scope>
    <source>
        <strain evidence="3 4">19S00001</strain>
    </source>
</reference>
<dbReference type="Pfam" id="PF09335">
    <property type="entry name" value="VTT_dom"/>
    <property type="match status" value="1"/>
</dbReference>
<dbReference type="RefSeq" id="WP_179975671.1">
    <property type="nucleotide sequence ID" value="NZ_CP049075.1"/>
</dbReference>
<dbReference type="KEGG" id="cinf:CINF_0571"/>
<evidence type="ECO:0000313" key="3">
    <source>
        <dbReference type="EMBL" id="QLI05094.1"/>
    </source>
</evidence>
<feature type="transmembrane region" description="Helical" evidence="1">
    <location>
        <begin position="160"/>
        <end position="182"/>
    </location>
</feature>
<gene>
    <name evidence="3" type="ORF">CINF_0571</name>
</gene>
<feature type="transmembrane region" description="Helical" evidence="1">
    <location>
        <begin position="12"/>
        <end position="38"/>
    </location>
</feature>
<protein>
    <submittedName>
        <fullName evidence="3">DedA family membrane protein, type III (SNARE domain)</fullName>
    </submittedName>
</protein>
<proteinExistence type="predicted"/>
<keyword evidence="1" id="KW-0812">Transmembrane</keyword>
<keyword evidence="1" id="KW-0472">Membrane</keyword>
<dbReference type="GO" id="GO:0005886">
    <property type="term" value="C:plasma membrane"/>
    <property type="evidence" value="ECO:0007669"/>
    <property type="project" value="TreeGrafter"/>
</dbReference>
<evidence type="ECO:0000259" key="2">
    <source>
        <dbReference type="Pfam" id="PF09335"/>
    </source>
</evidence>
<accession>A0A7H9CLG6</accession>
<feature type="domain" description="VTT" evidence="2">
    <location>
        <begin position="28"/>
        <end position="146"/>
    </location>
</feature>
<dbReference type="AlphaFoldDB" id="A0A7H9CLG6"/>
<feature type="transmembrane region" description="Helical" evidence="1">
    <location>
        <begin position="45"/>
        <end position="66"/>
    </location>
</feature>
<organism evidence="3 4">
    <name type="scientific">Candidatus Campylobacter infans</name>
    <dbReference type="NCBI Taxonomy" id="2561898"/>
    <lineage>
        <taxon>Bacteria</taxon>
        <taxon>Pseudomonadati</taxon>
        <taxon>Campylobacterota</taxon>
        <taxon>Epsilonproteobacteria</taxon>
        <taxon>Campylobacterales</taxon>
        <taxon>Campylobacteraceae</taxon>
        <taxon>Campylobacter</taxon>
    </lineage>
</organism>
<dbReference type="InterPro" id="IPR032816">
    <property type="entry name" value="VTT_dom"/>
</dbReference>
<evidence type="ECO:0000313" key="4">
    <source>
        <dbReference type="Proteomes" id="UP000509414"/>
    </source>
</evidence>
<feature type="transmembrane region" description="Helical" evidence="1">
    <location>
        <begin position="127"/>
        <end position="148"/>
    </location>
</feature>
<evidence type="ECO:0000256" key="1">
    <source>
        <dbReference type="SAM" id="Phobius"/>
    </source>
</evidence>
<name>A0A7H9CLG6_9BACT</name>
<dbReference type="PANTHER" id="PTHR42709:SF2">
    <property type="entry name" value="INNER MEMBRANE PROTEIN YOHD"/>
    <property type="match status" value="1"/>
</dbReference>